<evidence type="ECO:0000313" key="2">
    <source>
        <dbReference type="Proteomes" id="UP000789366"/>
    </source>
</evidence>
<gene>
    <name evidence="1" type="ORF">SPELUC_LOCUS7240</name>
</gene>
<reference evidence="1" key="1">
    <citation type="submission" date="2021-06" db="EMBL/GenBank/DDBJ databases">
        <authorList>
            <person name="Kallberg Y."/>
            <person name="Tangrot J."/>
            <person name="Rosling A."/>
        </authorList>
    </citation>
    <scope>NUCLEOTIDE SEQUENCE</scope>
    <source>
        <strain evidence="1">28 12/20/2015</strain>
    </source>
</reference>
<proteinExistence type="predicted"/>
<comment type="caution">
    <text evidence="1">The sequence shown here is derived from an EMBL/GenBank/DDBJ whole genome shotgun (WGS) entry which is preliminary data.</text>
</comment>
<evidence type="ECO:0000313" key="1">
    <source>
        <dbReference type="EMBL" id="CAG8604007.1"/>
    </source>
</evidence>
<name>A0ACA9MPM7_9GLOM</name>
<protein>
    <submittedName>
        <fullName evidence="1">15658_t:CDS:1</fullName>
    </submittedName>
</protein>
<organism evidence="1 2">
    <name type="scientific">Cetraspora pellucida</name>
    <dbReference type="NCBI Taxonomy" id="1433469"/>
    <lineage>
        <taxon>Eukaryota</taxon>
        <taxon>Fungi</taxon>
        <taxon>Fungi incertae sedis</taxon>
        <taxon>Mucoromycota</taxon>
        <taxon>Glomeromycotina</taxon>
        <taxon>Glomeromycetes</taxon>
        <taxon>Diversisporales</taxon>
        <taxon>Gigasporaceae</taxon>
        <taxon>Cetraspora</taxon>
    </lineage>
</organism>
<dbReference type="Proteomes" id="UP000789366">
    <property type="component" value="Unassembled WGS sequence"/>
</dbReference>
<sequence>MMMRKQDGVSEVCEHKIRLKGQGRGINVSEFLCEPLTHPEIPKCYVTELLEIGANYEGYWNVQLLAKQLEQAINILKIALPDMILVFGFDNSSSHGAFTKDVLIVNRMNVGYGSKQLKMCSGRFSDNMPQEIVFLLNHSDKKKRDNQRN</sequence>
<dbReference type="EMBL" id="CAJVPW010009330">
    <property type="protein sequence ID" value="CAG8604007.1"/>
    <property type="molecule type" value="Genomic_DNA"/>
</dbReference>
<accession>A0ACA9MPM7</accession>
<keyword evidence="2" id="KW-1185">Reference proteome</keyword>